<dbReference type="EMBL" id="JABSNO010000019">
    <property type="protein sequence ID" value="NRS93314.1"/>
    <property type="molecule type" value="Genomic_DNA"/>
</dbReference>
<accession>A0A8J8GBT0</accession>
<keyword evidence="3" id="KW-1185">Reference proteome</keyword>
<proteinExistence type="predicted"/>
<dbReference type="RefSeq" id="WP_173779882.1">
    <property type="nucleotide sequence ID" value="NZ_JABSNO010000019.1"/>
</dbReference>
<comment type="caution">
    <text evidence="2">The sequence shown here is derived from an EMBL/GenBank/DDBJ whole genome shotgun (WGS) entry which is preliminary data.</text>
</comment>
<evidence type="ECO:0000313" key="2">
    <source>
        <dbReference type="EMBL" id="NRS93314.1"/>
    </source>
</evidence>
<dbReference type="AlphaFoldDB" id="A0A8J8GBT0"/>
<gene>
    <name evidence="2" type="ORF">HNQ03_002401</name>
</gene>
<dbReference type="Proteomes" id="UP000610746">
    <property type="component" value="Unassembled WGS sequence"/>
</dbReference>
<protein>
    <recommendedName>
        <fullName evidence="4">GAF domain-containing protein</fullName>
    </recommendedName>
</protein>
<name>A0A8J8GBT0_9FLAO</name>
<reference evidence="2" key="1">
    <citation type="submission" date="2020-05" db="EMBL/GenBank/DDBJ databases">
        <title>Genomic Encyclopedia of Type Strains, Phase IV (KMG-V): Genome sequencing to study the core and pangenomes of soil and plant-associated prokaryotes.</title>
        <authorList>
            <person name="Whitman W."/>
        </authorList>
    </citation>
    <scope>NUCLEOTIDE SEQUENCE</scope>
    <source>
        <strain evidence="2">16F</strain>
    </source>
</reference>
<sequence>MQLLAKQDVHFAHQQKEILEELQNYPELISGIEDTDYLEENKIFIKRLLSFIFPAVLTKNEIKAVSLPYINYIYNPTERLQNILYNAGPDFSLSFRDYDPQQFYILSCCIILQSYFGVSTANPGFSFIFDIPAKNGIINHFRILNNADFIKIKPAANSKILKQDEIEDLLNNFDNFDLWLEKFPPNSWSLEGFAIINMYNATKEVAMSNLKGRLLQNNDTSFLMGELTTIFRSIFQIKDLEIGYTGIDLSKGTFVASPINSIIPSTMYSEKIEYNDSNEDSTNDMFTNLQKYYTISDVEKSYKENPSDEIVKFLYNKGIRSAIFAAIRKESNQLGVIEMFSKEKSLNGINEINFDEVRPFIEDTLERIYNTYENKISAIIQKEYTSIHPSVYWKFRKEVSRHISFGGEEIDKSNYKKIAFDHLIPFYGQSDVKSSSNLRNEAILKDLKLQIEHLENLFKNIDSEENFAQILLKLQTLKEEFIGNLKANSEADFHFYLTMEIYPILDQLKYENIDNNKKITDYFGLLDSKTKGFYHFRKKFDDSMSFVNKKLSRFLDRKQDLQQQKFPFFYERFKTDGVEHNLYLGASIAPWLSYDEVFENNLRIWQLSAIAETELLFREIQSELSQPLEITSLILVYSTPLSIQFRMDEKRFDVDGSYNARYEIIKKRIDKAHLKNSTERLVKIGTISIVYTQKNDEIKYLNYIKILQKEGKLTDEIEIVELEDLQSIIGLKAIRVAVNYN</sequence>
<keyword evidence="1" id="KW-0175">Coiled coil</keyword>
<evidence type="ECO:0000313" key="3">
    <source>
        <dbReference type="Proteomes" id="UP000610746"/>
    </source>
</evidence>
<evidence type="ECO:0000256" key="1">
    <source>
        <dbReference type="SAM" id="Coils"/>
    </source>
</evidence>
<evidence type="ECO:0008006" key="4">
    <source>
        <dbReference type="Google" id="ProtNLM"/>
    </source>
</evidence>
<feature type="coiled-coil region" evidence="1">
    <location>
        <begin position="437"/>
        <end position="464"/>
    </location>
</feature>
<organism evidence="2 3">
    <name type="scientific">Frigoriflavimonas asaccharolytica</name>
    <dbReference type="NCBI Taxonomy" id="2735899"/>
    <lineage>
        <taxon>Bacteria</taxon>
        <taxon>Pseudomonadati</taxon>
        <taxon>Bacteroidota</taxon>
        <taxon>Flavobacteriia</taxon>
        <taxon>Flavobacteriales</taxon>
        <taxon>Weeksellaceae</taxon>
        <taxon>Frigoriflavimonas</taxon>
    </lineage>
</organism>